<dbReference type="EMBL" id="FNCS01000001">
    <property type="protein sequence ID" value="SDG15989.1"/>
    <property type="molecule type" value="Genomic_DNA"/>
</dbReference>
<organism evidence="2 3">
    <name type="scientific">Pelagibacterium luteolum</name>
    <dbReference type="NCBI Taxonomy" id="440168"/>
    <lineage>
        <taxon>Bacteria</taxon>
        <taxon>Pseudomonadati</taxon>
        <taxon>Pseudomonadota</taxon>
        <taxon>Alphaproteobacteria</taxon>
        <taxon>Hyphomicrobiales</taxon>
        <taxon>Devosiaceae</taxon>
        <taxon>Pelagibacterium</taxon>
    </lineage>
</organism>
<evidence type="ECO:0000313" key="2">
    <source>
        <dbReference type="EMBL" id="SDG15989.1"/>
    </source>
</evidence>
<protein>
    <submittedName>
        <fullName evidence="2">BadF-type ATPase</fullName>
    </submittedName>
</protein>
<evidence type="ECO:0000259" key="1">
    <source>
        <dbReference type="Pfam" id="PF01869"/>
    </source>
</evidence>
<dbReference type="InterPro" id="IPR043129">
    <property type="entry name" value="ATPase_NBD"/>
</dbReference>
<dbReference type="Proteomes" id="UP000199495">
    <property type="component" value="Unassembled WGS sequence"/>
</dbReference>
<dbReference type="InterPro" id="IPR002731">
    <property type="entry name" value="ATPase_BadF"/>
</dbReference>
<reference evidence="2 3" key="1">
    <citation type="submission" date="2016-10" db="EMBL/GenBank/DDBJ databases">
        <authorList>
            <person name="de Groot N.N."/>
        </authorList>
    </citation>
    <scope>NUCLEOTIDE SEQUENCE [LARGE SCALE GENOMIC DNA]</scope>
    <source>
        <strain evidence="2 3">CGMCC 1.10267</strain>
    </source>
</reference>
<dbReference type="PANTHER" id="PTHR43190">
    <property type="entry name" value="N-ACETYL-D-GLUCOSAMINE KINASE"/>
    <property type="match status" value="1"/>
</dbReference>
<dbReference type="PANTHER" id="PTHR43190:SF3">
    <property type="entry name" value="N-ACETYL-D-GLUCOSAMINE KINASE"/>
    <property type="match status" value="1"/>
</dbReference>
<sequence length="310" mass="31609">MGDDGLSASDTQDGVCLGIDMGGTGSRWVLIDAEGAVLARGAAHGATGHLFRPEAKQDFIAVIAAIAAVARDSAQPRAVHIGATGLGEDYHETARDIVSQAFGLSVDSVSVGDDMDLAFRSVFAPGAGHLISVGTGSVGMHIGQDGEVVRVGGRGILIDDGGSGAWIALRALDGLYRILDEKGGCGDATILARQLFDAIGGDSWNDVRAYIYGADRGTIGSLARVVGAAAEAGDRLAQTIIAEAAGELARLGLALIKRAGERPVGFVGGLLDITPSFRSAIGASLSGHEVVFPQIDAALGAARIAQTLRR</sequence>
<dbReference type="AlphaFoldDB" id="A0A1G7S0K8"/>
<name>A0A1G7S0K8_9HYPH</name>
<dbReference type="InterPro" id="IPR052519">
    <property type="entry name" value="Euk-type_GlcNAc_Kinase"/>
</dbReference>
<keyword evidence="3" id="KW-1185">Reference proteome</keyword>
<accession>A0A1G7S0K8</accession>
<dbReference type="SUPFAM" id="SSF53067">
    <property type="entry name" value="Actin-like ATPase domain"/>
    <property type="match status" value="2"/>
</dbReference>
<dbReference type="STRING" id="440168.SAMN04487974_101210"/>
<gene>
    <name evidence="2" type="ORF">SAMN04487974_101210</name>
</gene>
<dbReference type="Gene3D" id="3.30.420.40">
    <property type="match status" value="2"/>
</dbReference>
<feature type="domain" description="ATPase BadF/BadG/BcrA/BcrD type" evidence="1">
    <location>
        <begin position="17"/>
        <end position="305"/>
    </location>
</feature>
<dbReference type="Pfam" id="PF01869">
    <property type="entry name" value="BcrAD_BadFG"/>
    <property type="match status" value="1"/>
</dbReference>
<evidence type="ECO:0000313" key="3">
    <source>
        <dbReference type="Proteomes" id="UP000199495"/>
    </source>
</evidence>
<proteinExistence type="predicted"/>